<dbReference type="Proteomes" id="UP000295447">
    <property type="component" value="Unassembled WGS sequence"/>
</dbReference>
<sequence length="124" mass="13187">MTPVSPPESAGSGGDAPDELYEQLTDDLLYDPAIGRGTIMGHPCIRLAGRFVTSLERNGTGLILKLPSDRVTDLITTGVGEPFAPTGNPMREWVVIPAADRELWQSLLAEAVAFAREGLSARPG</sequence>
<comment type="caution">
    <text evidence="1">The sequence shown here is derived from an EMBL/GenBank/DDBJ whole genome shotgun (WGS) entry which is preliminary data.</text>
</comment>
<keyword evidence="2" id="KW-1185">Reference proteome</keyword>
<evidence type="ECO:0008006" key="3">
    <source>
        <dbReference type="Google" id="ProtNLM"/>
    </source>
</evidence>
<gene>
    <name evidence="1" type="ORF">EV650_1440</name>
</gene>
<dbReference type="EMBL" id="SODF01000001">
    <property type="protein sequence ID" value="TDW22603.1"/>
    <property type="molecule type" value="Genomic_DNA"/>
</dbReference>
<accession>A0A4R7ZWV5</accession>
<reference evidence="1 2" key="1">
    <citation type="submission" date="2019-03" db="EMBL/GenBank/DDBJ databases">
        <title>Genomic Encyclopedia of Type Strains, Phase III (KMG-III): the genomes of soil and plant-associated and newly described type strains.</title>
        <authorList>
            <person name="Whitman W."/>
        </authorList>
    </citation>
    <scope>NUCLEOTIDE SEQUENCE [LARGE SCALE GENOMIC DNA]</scope>
    <source>
        <strain evidence="1 2">VKM Ac-2570</strain>
    </source>
</reference>
<dbReference type="AlphaFoldDB" id="A0A4R7ZWV5"/>
<name>A0A4R7ZWV5_9ACTN</name>
<evidence type="ECO:0000313" key="2">
    <source>
        <dbReference type="Proteomes" id="UP000295447"/>
    </source>
</evidence>
<organism evidence="1 2">
    <name type="scientific">Kribbella kalugense</name>
    <dbReference type="NCBI Taxonomy" id="2512221"/>
    <lineage>
        <taxon>Bacteria</taxon>
        <taxon>Bacillati</taxon>
        <taxon>Actinomycetota</taxon>
        <taxon>Actinomycetes</taxon>
        <taxon>Propionibacteriales</taxon>
        <taxon>Kribbellaceae</taxon>
        <taxon>Kribbella</taxon>
    </lineage>
</organism>
<evidence type="ECO:0000313" key="1">
    <source>
        <dbReference type="EMBL" id="TDW22603.1"/>
    </source>
</evidence>
<proteinExistence type="predicted"/>
<protein>
    <recommendedName>
        <fullName evidence="3">TfoX-like protein</fullName>
    </recommendedName>
</protein>